<evidence type="ECO:0000256" key="5">
    <source>
        <dbReference type="ARBA" id="ARBA00022833"/>
    </source>
</evidence>
<evidence type="ECO:0000313" key="13">
    <source>
        <dbReference type="Proteomes" id="UP001249851"/>
    </source>
</evidence>
<dbReference type="CDD" id="cd15505">
    <property type="entry name" value="PHD_ING"/>
    <property type="match status" value="1"/>
</dbReference>
<keyword evidence="3 9" id="KW-0479">Metal-binding</keyword>
<feature type="site" description="Histone H3K4me3 binding" evidence="8">
    <location>
        <position position="208"/>
    </location>
</feature>
<dbReference type="Gene3D" id="3.30.40.10">
    <property type="entry name" value="Zinc/RING finger domain, C3HC4 (zinc finger)"/>
    <property type="match status" value="2"/>
</dbReference>
<dbReference type="EMBL" id="JARQWQ010000236">
    <property type="protein sequence ID" value="KAK2546958.1"/>
    <property type="molecule type" value="Genomic_DNA"/>
</dbReference>
<dbReference type="PANTHER" id="PTHR10333">
    <property type="entry name" value="INHIBITOR OF GROWTH PROTEIN"/>
    <property type="match status" value="1"/>
</dbReference>
<dbReference type="PANTHER" id="PTHR10333:SF42">
    <property type="entry name" value="INHIBITOR OF GROWTH PROTEIN 5"/>
    <property type="match status" value="1"/>
</dbReference>
<dbReference type="InterPro" id="IPR028651">
    <property type="entry name" value="ING_fam"/>
</dbReference>
<keyword evidence="5 9" id="KW-0862">Zinc</keyword>
<evidence type="ECO:0000313" key="12">
    <source>
        <dbReference type="EMBL" id="KAK2546958.1"/>
    </source>
</evidence>
<feature type="binding site" evidence="9">
    <location>
        <position position="218"/>
    </location>
    <ligand>
        <name>Zn(2+)</name>
        <dbReference type="ChEBI" id="CHEBI:29105"/>
        <label>1</label>
    </ligand>
</feature>
<organism evidence="12 13">
    <name type="scientific">Acropora cervicornis</name>
    <name type="common">Staghorn coral</name>
    <dbReference type="NCBI Taxonomy" id="6130"/>
    <lineage>
        <taxon>Eukaryota</taxon>
        <taxon>Metazoa</taxon>
        <taxon>Cnidaria</taxon>
        <taxon>Anthozoa</taxon>
        <taxon>Hexacorallia</taxon>
        <taxon>Scleractinia</taxon>
        <taxon>Astrocoeniina</taxon>
        <taxon>Acroporidae</taxon>
        <taxon>Acropora</taxon>
    </lineage>
</organism>
<feature type="binding site" evidence="9">
    <location>
        <position position="194"/>
    </location>
    <ligand>
        <name>Zn(2+)</name>
        <dbReference type="ChEBI" id="CHEBI:29105"/>
        <label>1</label>
    </ligand>
</feature>
<dbReference type="AlphaFoldDB" id="A0AAD9PQ60"/>
<protein>
    <submittedName>
        <fullName evidence="12">PHD finger protein ING1</fullName>
    </submittedName>
</protein>
<feature type="binding site" evidence="9">
    <location>
        <position position="196"/>
    </location>
    <ligand>
        <name>Zn(2+)</name>
        <dbReference type="ChEBI" id="CHEBI:29105"/>
        <label>1</label>
    </ligand>
</feature>
<name>A0AAD9PQ60_ACRCE</name>
<dbReference type="InterPro" id="IPR011011">
    <property type="entry name" value="Znf_FYVE_PHD"/>
</dbReference>
<evidence type="ECO:0000259" key="11">
    <source>
        <dbReference type="PROSITE" id="PS50016"/>
    </source>
</evidence>
<feature type="binding site" evidence="9">
    <location>
        <position position="207"/>
    </location>
    <ligand>
        <name>Zn(2+)</name>
        <dbReference type="ChEBI" id="CHEBI:29105"/>
        <label>2</label>
    </ligand>
</feature>
<accession>A0AAD9PQ60</accession>
<evidence type="ECO:0000256" key="8">
    <source>
        <dbReference type="PIRSR" id="PIRSR628651-50"/>
    </source>
</evidence>
<dbReference type="InterPro" id="IPR001965">
    <property type="entry name" value="Znf_PHD"/>
</dbReference>
<dbReference type="GO" id="GO:0006325">
    <property type="term" value="P:chromatin organization"/>
    <property type="evidence" value="ECO:0007669"/>
    <property type="project" value="UniProtKB-KW"/>
</dbReference>
<keyword evidence="7" id="KW-0539">Nucleus</keyword>
<evidence type="ECO:0000256" key="2">
    <source>
        <dbReference type="ARBA" id="ARBA00010210"/>
    </source>
</evidence>
<feature type="binding site" evidence="9">
    <location>
        <position position="237"/>
    </location>
    <ligand>
        <name>Zn(2+)</name>
        <dbReference type="ChEBI" id="CHEBI:29105"/>
        <label>2</label>
    </ligand>
</feature>
<feature type="site" description="Histone H3K4me3 binding" evidence="8">
    <location>
        <position position="216"/>
    </location>
</feature>
<keyword evidence="13" id="KW-1185">Reference proteome</keyword>
<dbReference type="Proteomes" id="UP001249851">
    <property type="component" value="Unassembled WGS sequence"/>
</dbReference>
<dbReference type="SMART" id="SM00249">
    <property type="entry name" value="PHD"/>
    <property type="match status" value="2"/>
</dbReference>
<dbReference type="GO" id="GO:0008270">
    <property type="term" value="F:zinc ion binding"/>
    <property type="evidence" value="ECO:0007669"/>
    <property type="project" value="UniProtKB-KW"/>
</dbReference>
<gene>
    <name evidence="12" type="ORF">P5673_033294</name>
</gene>
<feature type="binding site" evidence="9">
    <location>
        <position position="221"/>
    </location>
    <ligand>
        <name>Zn(2+)</name>
        <dbReference type="ChEBI" id="CHEBI:29105"/>
        <label>1</label>
    </ligand>
</feature>
<feature type="domain" description="PHD-type" evidence="11">
    <location>
        <begin position="191"/>
        <end position="240"/>
    </location>
</feature>
<evidence type="ECO:0000256" key="10">
    <source>
        <dbReference type="PROSITE-ProRule" id="PRU00146"/>
    </source>
</evidence>
<comment type="similarity">
    <text evidence="2">Belongs to the ING family.</text>
</comment>
<evidence type="ECO:0000256" key="7">
    <source>
        <dbReference type="ARBA" id="ARBA00023242"/>
    </source>
</evidence>
<dbReference type="PROSITE" id="PS50016">
    <property type="entry name" value="ZF_PHD_2"/>
    <property type="match status" value="1"/>
</dbReference>
<feature type="site" description="Histone H3K4me3 binding" evidence="8">
    <location>
        <position position="204"/>
    </location>
</feature>
<evidence type="ECO:0000256" key="6">
    <source>
        <dbReference type="ARBA" id="ARBA00022853"/>
    </source>
</evidence>
<evidence type="ECO:0000256" key="4">
    <source>
        <dbReference type="ARBA" id="ARBA00022771"/>
    </source>
</evidence>
<reference evidence="12" key="2">
    <citation type="journal article" date="2023" name="Science">
        <title>Genomic signatures of disease resistance in endangered staghorn corals.</title>
        <authorList>
            <person name="Vollmer S.V."/>
            <person name="Selwyn J.D."/>
            <person name="Despard B.A."/>
            <person name="Roesel C.L."/>
        </authorList>
    </citation>
    <scope>NUCLEOTIDE SEQUENCE</scope>
    <source>
        <strain evidence="12">K2</strain>
    </source>
</reference>
<comment type="subcellular location">
    <subcellularLocation>
        <location evidence="1">Nucleus</location>
    </subcellularLocation>
</comment>
<feature type="site" description="Histone H3K4me3 binding" evidence="8">
    <location>
        <position position="193"/>
    </location>
</feature>
<sequence>MTSVEREVLFQYNEGRKIIKIGNDLDLLQRVKERFDLDGEIVLQKPEEHKDYVEEFGVGGCMFKPPRVIIKEAFYNLIKNDDVLSDSHMQEVARRTQLSVEELNMHVDHLRLMAQRQKEGAKKAACTKAKKKSAVPVEETTWCWCREGEYGDMIRCEAESCTTQWFHLKCVGLLFFPPCVWLCPDCKVEAEQYCLCNQPEFGLMVACDKMDCTLTWFHLACVGLKAAPKGKWICPRCEYISYSVQSVM</sequence>
<keyword evidence="4 10" id="KW-0863">Zinc-finger</keyword>
<dbReference type="InterPro" id="IPR019787">
    <property type="entry name" value="Znf_PHD-finger"/>
</dbReference>
<proteinExistence type="inferred from homology"/>
<evidence type="ECO:0000256" key="9">
    <source>
        <dbReference type="PIRSR" id="PIRSR628651-51"/>
    </source>
</evidence>
<keyword evidence="6" id="KW-0156">Chromatin regulator</keyword>
<dbReference type="SUPFAM" id="SSF57903">
    <property type="entry name" value="FYVE/PHD zinc finger"/>
    <property type="match status" value="2"/>
</dbReference>
<comment type="caution">
    <text evidence="12">The sequence shown here is derived from an EMBL/GenBank/DDBJ whole genome shotgun (WGS) entry which is preliminary data.</text>
</comment>
<dbReference type="InterPro" id="IPR013083">
    <property type="entry name" value="Znf_RING/FYVE/PHD"/>
</dbReference>
<feature type="binding site" evidence="9">
    <location>
        <position position="212"/>
    </location>
    <ligand>
        <name>Zn(2+)</name>
        <dbReference type="ChEBI" id="CHEBI:29105"/>
        <label>2</label>
    </ligand>
</feature>
<feature type="binding site" evidence="9">
    <location>
        <position position="234"/>
    </location>
    <ligand>
        <name>Zn(2+)</name>
        <dbReference type="ChEBI" id="CHEBI:29105"/>
        <label>2</label>
    </ligand>
</feature>
<dbReference type="GO" id="GO:0005634">
    <property type="term" value="C:nucleus"/>
    <property type="evidence" value="ECO:0007669"/>
    <property type="project" value="UniProtKB-SubCell"/>
</dbReference>
<evidence type="ECO:0000256" key="1">
    <source>
        <dbReference type="ARBA" id="ARBA00004123"/>
    </source>
</evidence>
<reference evidence="12" key="1">
    <citation type="journal article" date="2023" name="G3 (Bethesda)">
        <title>Whole genome assembly and annotation of the endangered Caribbean coral Acropora cervicornis.</title>
        <authorList>
            <person name="Selwyn J.D."/>
            <person name="Vollmer S.V."/>
        </authorList>
    </citation>
    <scope>NUCLEOTIDE SEQUENCE</scope>
    <source>
        <strain evidence="12">K2</strain>
    </source>
</reference>
<evidence type="ECO:0000256" key="3">
    <source>
        <dbReference type="ARBA" id="ARBA00022723"/>
    </source>
</evidence>